<gene>
    <name evidence="6" type="ORF">ENN26_09530</name>
</gene>
<dbReference type="InterPro" id="IPR003339">
    <property type="entry name" value="ABC/ECF_trnsptr_transmembrane"/>
</dbReference>
<comment type="caution">
    <text evidence="6">The sequence shown here is derived from an EMBL/GenBank/DDBJ whole genome shotgun (WGS) entry which is preliminary data.</text>
</comment>
<sequence length="256" mass="28819">MLSGLYIERRSFFHSLDPRAKLVWALLVLAASYVTQFNGIKSFPIFVSTIVALILSGIGAGLAAILIFNSLIFLLITTLVWAGMYSSQGNIVLDLWIIKVTDVGLLVASGKFFLIISPVFAFITFFVTTKPYHVSWTLEKIRVPPKLSTAFVIAVSLLPTMVKATRDVIDVQRLRGLSLDKGSIPERLRKYIPIIVPVISRLLSDVWDLSMVLASRYVGYSKKRTYLLEPKWVKRDTLFLLFSIIFYGVILLWGLL</sequence>
<feature type="transmembrane region" description="Helical" evidence="5">
    <location>
        <begin position="21"/>
        <end position="38"/>
    </location>
</feature>
<dbReference type="CDD" id="cd16914">
    <property type="entry name" value="EcfT"/>
    <property type="match status" value="1"/>
</dbReference>
<evidence type="ECO:0000256" key="2">
    <source>
        <dbReference type="ARBA" id="ARBA00022692"/>
    </source>
</evidence>
<name>A0A7C1CG65_9CREN</name>
<keyword evidence="2 5" id="KW-0812">Transmembrane</keyword>
<evidence type="ECO:0000256" key="5">
    <source>
        <dbReference type="SAM" id="Phobius"/>
    </source>
</evidence>
<proteinExistence type="predicted"/>
<feature type="transmembrane region" description="Helical" evidence="5">
    <location>
        <begin position="238"/>
        <end position="255"/>
    </location>
</feature>
<dbReference type="Pfam" id="PF02361">
    <property type="entry name" value="CbiQ"/>
    <property type="match status" value="1"/>
</dbReference>
<dbReference type="PANTHER" id="PTHR33514">
    <property type="entry name" value="PROTEIN ABCI12, CHLOROPLASTIC"/>
    <property type="match status" value="1"/>
</dbReference>
<dbReference type="GO" id="GO:0005886">
    <property type="term" value="C:plasma membrane"/>
    <property type="evidence" value="ECO:0007669"/>
    <property type="project" value="TreeGrafter"/>
</dbReference>
<reference evidence="6" key="1">
    <citation type="journal article" date="2020" name="mSystems">
        <title>Genome- and Community-Level Interaction Insights into Carbon Utilization and Element Cycling Functions of Hydrothermarchaeota in Hydrothermal Sediment.</title>
        <authorList>
            <person name="Zhou Z."/>
            <person name="Liu Y."/>
            <person name="Xu W."/>
            <person name="Pan J."/>
            <person name="Luo Z.H."/>
            <person name="Li M."/>
        </authorList>
    </citation>
    <scope>NUCLEOTIDE SEQUENCE [LARGE SCALE GENOMIC DNA]</scope>
    <source>
        <strain evidence="6">SpSt-116</strain>
    </source>
</reference>
<feature type="transmembrane region" description="Helical" evidence="5">
    <location>
        <begin position="50"/>
        <end position="82"/>
    </location>
</feature>
<evidence type="ECO:0000256" key="3">
    <source>
        <dbReference type="ARBA" id="ARBA00022989"/>
    </source>
</evidence>
<dbReference type="AlphaFoldDB" id="A0A7C1CG65"/>
<evidence type="ECO:0000256" key="4">
    <source>
        <dbReference type="ARBA" id="ARBA00023136"/>
    </source>
</evidence>
<keyword evidence="4 5" id="KW-0472">Membrane</keyword>
<comment type="subcellular location">
    <subcellularLocation>
        <location evidence="1">Membrane</location>
        <topology evidence="1">Multi-pass membrane protein</topology>
    </subcellularLocation>
</comment>
<evidence type="ECO:0000313" key="6">
    <source>
        <dbReference type="EMBL" id="HDP15996.1"/>
    </source>
</evidence>
<dbReference type="EMBL" id="DSAY01000180">
    <property type="protein sequence ID" value="HDP15996.1"/>
    <property type="molecule type" value="Genomic_DNA"/>
</dbReference>
<protein>
    <submittedName>
        <fullName evidence="6">Energy-coupling factor transporter transmembrane protein EcfT</fullName>
    </submittedName>
</protein>
<accession>A0A7C1CG65</accession>
<dbReference type="PANTHER" id="PTHR33514:SF13">
    <property type="entry name" value="PROTEIN ABCI12, CHLOROPLASTIC"/>
    <property type="match status" value="1"/>
</dbReference>
<organism evidence="6">
    <name type="scientific">Thermofilum adornatum</name>
    <dbReference type="NCBI Taxonomy" id="1365176"/>
    <lineage>
        <taxon>Archaea</taxon>
        <taxon>Thermoproteota</taxon>
        <taxon>Thermoprotei</taxon>
        <taxon>Thermofilales</taxon>
        <taxon>Thermofilaceae</taxon>
        <taxon>Thermofilum</taxon>
    </lineage>
</organism>
<feature type="transmembrane region" description="Helical" evidence="5">
    <location>
        <begin position="103"/>
        <end position="127"/>
    </location>
</feature>
<evidence type="ECO:0000256" key="1">
    <source>
        <dbReference type="ARBA" id="ARBA00004141"/>
    </source>
</evidence>
<keyword evidence="3 5" id="KW-1133">Transmembrane helix</keyword>